<proteinExistence type="predicted"/>
<sequence length="162" mass="18248">MSRRGETSVTRSRTIGEYSIGGDSRTCTFSADSVGQPRKTKFSSPRCDCGLYAIIYQSCTKLNPDRFFFGCPNYNSTQPHCGYFKWLDLLVEENTEVVGGGRNGIFMSRKLKALEHRVMELEIEVNMRMKNDGMGVNENRSLRFVIVGLISILLVLALKGLF</sequence>
<feature type="transmembrane region" description="Helical" evidence="1">
    <location>
        <begin position="142"/>
        <end position="161"/>
    </location>
</feature>
<keyword evidence="3" id="KW-1185">Reference proteome</keyword>
<evidence type="ECO:0000313" key="2">
    <source>
        <dbReference type="EMBL" id="MED6120082.1"/>
    </source>
</evidence>
<protein>
    <recommendedName>
        <fullName evidence="4">Zinc finger GRF-type domain-containing protein</fullName>
    </recommendedName>
</protein>
<evidence type="ECO:0000313" key="3">
    <source>
        <dbReference type="Proteomes" id="UP001341840"/>
    </source>
</evidence>
<organism evidence="2 3">
    <name type="scientific">Stylosanthes scabra</name>
    <dbReference type="NCBI Taxonomy" id="79078"/>
    <lineage>
        <taxon>Eukaryota</taxon>
        <taxon>Viridiplantae</taxon>
        <taxon>Streptophyta</taxon>
        <taxon>Embryophyta</taxon>
        <taxon>Tracheophyta</taxon>
        <taxon>Spermatophyta</taxon>
        <taxon>Magnoliopsida</taxon>
        <taxon>eudicotyledons</taxon>
        <taxon>Gunneridae</taxon>
        <taxon>Pentapetalae</taxon>
        <taxon>rosids</taxon>
        <taxon>fabids</taxon>
        <taxon>Fabales</taxon>
        <taxon>Fabaceae</taxon>
        <taxon>Papilionoideae</taxon>
        <taxon>50 kb inversion clade</taxon>
        <taxon>dalbergioids sensu lato</taxon>
        <taxon>Dalbergieae</taxon>
        <taxon>Pterocarpus clade</taxon>
        <taxon>Stylosanthes</taxon>
    </lineage>
</organism>
<reference evidence="2 3" key="1">
    <citation type="journal article" date="2023" name="Plants (Basel)">
        <title>Bridging the Gap: Combining Genomics and Transcriptomics Approaches to Understand Stylosanthes scabra, an Orphan Legume from the Brazilian Caatinga.</title>
        <authorList>
            <person name="Ferreira-Neto J.R.C."/>
            <person name="da Silva M.D."/>
            <person name="Binneck E."/>
            <person name="de Melo N.F."/>
            <person name="da Silva R.H."/>
            <person name="de Melo A.L.T.M."/>
            <person name="Pandolfi V."/>
            <person name="Bustamante F.O."/>
            <person name="Brasileiro-Vidal A.C."/>
            <person name="Benko-Iseppon A.M."/>
        </authorList>
    </citation>
    <scope>NUCLEOTIDE SEQUENCE [LARGE SCALE GENOMIC DNA]</scope>
    <source>
        <tissue evidence="2">Leaves</tissue>
    </source>
</reference>
<gene>
    <name evidence="2" type="ORF">PIB30_017709</name>
</gene>
<evidence type="ECO:0000256" key="1">
    <source>
        <dbReference type="SAM" id="Phobius"/>
    </source>
</evidence>
<dbReference type="EMBL" id="JASCZI010030260">
    <property type="protein sequence ID" value="MED6120082.1"/>
    <property type="molecule type" value="Genomic_DNA"/>
</dbReference>
<keyword evidence="1" id="KW-0812">Transmembrane</keyword>
<comment type="caution">
    <text evidence="2">The sequence shown here is derived from an EMBL/GenBank/DDBJ whole genome shotgun (WGS) entry which is preliminary data.</text>
</comment>
<evidence type="ECO:0008006" key="4">
    <source>
        <dbReference type="Google" id="ProtNLM"/>
    </source>
</evidence>
<keyword evidence="1" id="KW-1133">Transmembrane helix</keyword>
<dbReference type="PANTHER" id="PTHR33248">
    <property type="entry name" value="ZINC ION-BINDING PROTEIN"/>
    <property type="match status" value="1"/>
</dbReference>
<dbReference type="Proteomes" id="UP001341840">
    <property type="component" value="Unassembled WGS sequence"/>
</dbReference>
<name>A0ABU6R7Y9_9FABA</name>
<keyword evidence="1" id="KW-0472">Membrane</keyword>
<accession>A0ABU6R7Y9</accession>